<gene>
    <name evidence="1" type="ORF">LWI28_015483</name>
</gene>
<name>A0AAD5IF33_ACENE</name>
<dbReference type="AlphaFoldDB" id="A0AAD5IF33"/>
<sequence length="143" mass="15517">MFTTAIPRNLKEAYMCKGSGSNLIGPTLKWECTLEAVGTGVEAYNFLYGPWLKASSPVKSGQFMGRRDDPKARGFRNGGVPYANACPMLNDSVVPLKVSGEDKEKTVDTGSTDVGKNVLNKESGILLRDSRALKEQLRDELGS</sequence>
<evidence type="ECO:0000313" key="1">
    <source>
        <dbReference type="EMBL" id="KAI9161211.1"/>
    </source>
</evidence>
<organism evidence="1 2">
    <name type="scientific">Acer negundo</name>
    <name type="common">Box elder</name>
    <dbReference type="NCBI Taxonomy" id="4023"/>
    <lineage>
        <taxon>Eukaryota</taxon>
        <taxon>Viridiplantae</taxon>
        <taxon>Streptophyta</taxon>
        <taxon>Embryophyta</taxon>
        <taxon>Tracheophyta</taxon>
        <taxon>Spermatophyta</taxon>
        <taxon>Magnoliopsida</taxon>
        <taxon>eudicotyledons</taxon>
        <taxon>Gunneridae</taxon>
        <taxon>Pentapetalae</taxon>
        <taxon>rosids</taxon>
        <taxon>malvids</taxon>
        <taxon>Sapindales</taxon>
        <taxon>Sapindaceae</taxon>
        <taxon>Hippocastanoideae</taxon>
        <taxon>Acereae</taxon>
        <taxon>Acer</taxon>
    </lineage>
</organism>
<reference evidence="1" key="1">
    <citation type="journal article" date="2022" name="Plant J.">
        <title>Strategies of tolerance reflected in two North American maple genomes.</title>
        <authorList>
            <person name="McEvoy S.L."/>
            <person name="Sezen U.U."/>
            <person name="Trouern-Trend A."/>
            <person name="McMahon S.M."/>
            <person name="Schaberg P.G."/>
            <person name="Yang J."/>
            <person name="Wegrzyn J.L."/>
            <person name="Swenson N.G."/>
        </authorList>
    </citation>
    <scope>NUCLEOTIDE SEQUENCE</scope>
    <source>
        <strain evidence="1">91603</strain>
    </source>
</reference>
<keyword evidence="2" id="KW-1185">Reference proteome</keyword>
<reference evidence="1" key="2">
    <citation type="submission" date="2023-02" db="EMBL/GenBank/DDBJ databases">
        <authorList>
            <person name="Swenson N.G."/>
            <person name="Wegrzyn J.L."/>
            <person name="Mcevoy S.L."/>
        </authorList>
    </citation>
    <scope>NUCLEOTIDE SEQUENCE</scope>
    <source>
        <strain evidence="1">91603</strain>
        <tissue evidence="1">Leaf</tissue>
    </source>
</reference>
<dbReference type="Proteomes" id="UP001064489">
    <property type="component" value="Chromosome 2"/>
</dbReference>
<proteinExistence type="predicted"/>
<accession>A0AAD5IF33</accession>
<protein>
    <submittedName>
        <fullName evidence="1">Uncharacterized protein</fullName>
    </submittedName>
</protein>
<evidence type="ECO:0000313" key="2">
    <source>
        <dbReference type="Proteomes" id="UP001064489"/>
    </source>
</evidence>
<dbReference type="EMBL" id="JAJSOW010000106">
    <property type="protein sequence ID" value="KAI9161211.1"/>
    <property type="molecule type" value="Genomic_DNA"/>
</dbReference>
<comment type="caution">
    <text evidence="1">The sequence shown here is derived from an EMBL/GenBank/DDBJ whole genome shotgun (WGS) entry which is preliminary data.</text>
</comment>